<dbReference type="CDD" id="cd00564">
    <property type="entry name" value="TMP_TenI"/>
    <property type="match status" value="1"/>
</dbReference>
<dbReference type="Proteomes" id="UP000000493">
    <property type="component" value="Chromosome"/>
</dbReference>
<keyword evidence="2" id="KW-0784">Thiamine biosynthesis</keyword>
<accession>A0A7U4E6J3</accession>
<dbReference type="SUPFAM" id="SSF51391">
    <property type="entry name" value="Thiamin phosphate synthase"/>
    <property type="match status" value="1"/>
</dbReference>
<dbReference type="InterPro" id="IPR036206">
    <property type="entry name" value="ThiamineP_synth_sf"/>
</dbReference>
<dbReference type="PANTHER" id="PTHR20857:SF15">
    <property type="entry name" value="THIAMINE-PHOSPHATE SYNTHASE"/>
    <property type="match status" value="1"/>
</dbReference>
<dbReference type="GO" id="GO:0004789">
    <property type="term" value="F:thiamine-phosphate diphosphorylase activity"/>
    <property type="evidence" value="ECO:0007669"/>
    <property type="project" value="TreeGrafter"/>
</dbReference>
<comment type="pathway">
    <text evidence="1">Cofactor biosynthesis; thiamine diphosphate biosynthesis.</text>
</comment>
<dbReference type="GO" id="GO:0005737">
    <property type="term" value="C:cytoplasm"/>
    <property type="evidence" value="ECO:0007669"/>
    <property type="project" value="TreeGrafter"/>
</dbReference>
<reference evidence="5" key="1">
    <citation type="submission" date="2011-06" db="EMBL/GenBank/DDBJ databases">
        <title>The complete genome of chromosome of Runella slithyformis DSM 19594.</title>
        <authorList>
            <consortium name="US DOE Joint Genome Institute (JGI-PGF)"/>
            <person name="Lucas S."/>
            <person name="Han J."/>
            <person name="Lapidus A."/>
            <person name="Bruce D."/>
            <person name="Goodwin L."/>
            <person name="Pitluck S."/>
            <person name="Peters L."/>
            <person name="Kyrpides N."/>
            <person name="Mavromatis K."/>
            <person name="Ivanova N."/>
            <person name="Ovchinnikova G."/>
            <person name="Zhang X."/>
            <person name="Misra M."/>
            <person name="Detter J.C."/>
            <person name="Tapia R."/>
            <person name="Han C."/>
            <person name="Land M."/>
            <person name="Hauser L."/>
            <person name="Markowitz V."/>
            <person name="Cheng J.-F."/>
            <person name="Hugenholtz P."/>
            <person name="Woyke T."/>
            <person name="Wu D."/>
            <person name="Tindall B."/>
            <person name="Faehrich R."/>
            <person name="Brambilla E."/>
            <person name="Klenk H.-P."/>
            <person name="Eisen J.A."/>
        </authorList>
    </citation>
    <scope>NUCLEOTIDE SEQUENCE [LARGE SCALE GENOMIC DNA]</scope>
    <source>
        <strain evidence="5">ATCC 29530 / DSM 19594 / LMG 11500 / NCIMB 11436 / LSU 4</strain>
    </source>
</reference>
<dbReference type="KEGG" id="rsi:Runsl_3247"/>
<dbReference type="GO" id="GO:0009228">
    <property type="term" value="P:thiamine biosynthetic process"/>
    <property type="evidence" value="ECO:0007669"/>
    <property type="project" value="UniProtKB-KW"/>
</dbReference>
<evidence type="ECO:0000259" key="3">
    <source>
        <dbReference type="Pfam" id="PF02581"/>
    </source>
</evidence>
<evidence type="ECO:0000313" key="4">
    <source>
        <dbReference type="EMBL" id="AEI49623.1"/>
    </source>
</evidence>
<evidence type="ECO:0000256" key="2">
    <source>
        <dbReference type="ARBA" id="ARBA00022977"/>
    </source>
</evidence>
<dbReference type="PANTHER" id="PTHR20857">
    <property type="entry name" value="THIAMINE-PHOSPHATE PYROPHOSPHORYLASE"/>
    <property type="match status" value="1"/>
</dbReference>
<dbReference type="InterPro" id="IPR022998">
    <property type="entry name" value="ThiamineP_synth_TenI"/>
</dbReference>
<feature type="domain" description="Thiamine phosphate synthase/TenI" evidence="3">
    <location>
        <begin position="11"/>
        <end position="191"/>
    </location>
</feature>
<dbReference type="Gene3D" id="3.20.20.70">
    <property type="entry name" value="Aldolase class I"/>
    <property type="match status" value="1"/>
</dbReference>
<proteinExistence type="predicted"/>
<organism evidence="4 5">
    <name type="scientific">Runella slithyformis (strain ATCC 29530 / DSM 19594 / LMG 11500 / NCIMB 11436 / LSU 4)</name>
    <dbReference type="NCBI Taxonomy" id="761193"/>
    <lineage>
        <taxon>Bacteria</taxon>
        <taxon>Pseudomonadati</taxon>
        <taxon>Bacteroidota</taxon>
        <taxon>Cytophagia</taxon>
        <taxon>Cytophagales</taxon>
        <taxon>Spirosomataceae</taxon>
        <taxon>Runella</taxon>
    </lineage>
</organism>
<dbReference type="AlphaFoldDB" id="A0A7U4E6J3"/>
<reference evidence="4 5" key="2">
    <citation type="journal article" date="2012" name="Stand. Genomic Sci.">
        <title>Complete genome sequence of the aquatic bacterium Runella slithyformis type strain (LSU 4(T)).</title>
        <authorList>
            <person name="Copeland A."/>
            <person name="Zhang X."/>
            <person name="Misra M."/>
            <person name="Lapidus A."/>
            <person name="Nolan M."/>
            <person name="Lucas S."/>
            <person name="Deshpande S."/>
            <person name="Cheng J.F."/>
            <person name="Tapia R."/>
            <person name="Goodwin L.A."/>
            <person name="Pitluck S."/>
            <person name="Liolios K."/>
            <person name="Pagani I."/>
            <person name="Ivanova N."/>
            <person name="Mikhailova N."/>
            <person name="Pati A."/>
            <person name="Chen A."/>
            <person name="Palaniappan K."/>
            <person name="Land M."/>
            <person name="Hauser L."/>
            <person name="Pan C."/>
            <person name="Jeffries C.D."/>
            <person name="Detter J.C."/>
            <person name="Brambilla E.M."/>
            <person name="Rohde M."/>
            <person name="Djao O.D."/>
            <person name="Goker M."/>
            <person name="Sikorski J."/>
            <person name="Tindall B.J."/>
            <person name="Woyke T."/>
            <person name="Bristow J."/>
            <person name="Eisen J.A."/>
            <person name="Markowitz V."/>
            <person name="Hugenholtz P."/>
            <person name="Kyrpides N.C."/>
            <person name="Klenk H.P."/>
            <person name="Mavromatis K."/>
        </authorList>
    </citation>
    <scope>NUCLEOTIDE SEQUENCE [LARGE SCALE GENOMIC DNA]</scope>
    <source>
        <strain evidence="5">ATCC 29530 / DSM 19594 / LMG 11500 / NCIMB 11436 / LSU 4</strain>
    </source>
</reference>
<sequence length="213" mass="23337">MNITKKIMGGVYLVIDPGWESTFTFPRLTQALKAGISALQIWDNWPAGMDKLAFIQEVTSLAHARDVPVLINNNPELLGETPLDGIHFDSPCIAIDQMESTLGRSFLKGITCGNDLTTVHWANDRHFDYISFCSLFPSASADSCEIVSKETLQKARKLTKMPIFVAGGISLENITTLQNCGINGAALISAIMQSADPFEATQLFNDYFNTVNS</sequence>
<dbReference type="InterPro" id="IPR013785">
    <property type="entry name" value="Aldolase_TIM"/>
</dbReference>
<dbReference type="Pfam" id="PF02581">
    <property type="entry name" value="TMP-TENI"/>
    <property type="match status" value="1"/>
</dbReference>
<name>A0A7U4E6J3_RUNSL</name>
<evidence type="ECO:0000256" key="1">
    <source>
        <dbReference type="ARBA" id="ARBA00004948"/>
    </source>
</evidence>
<keyword evidence="5" id="KW-1185">Reference proteome</keyword>
<evidence type="ECO:0000313" key="5">
    <source>
        <dbReference type="Proteomes" id="UP000000493"/>
    </source>
</evidence>
<dbReference type="RefSeq" id="WP_013928928.1">
    <property type="nucleotide sequence ID" value="NC_015703.1"/>
</dbReference>
<gene>
    <name evidence="4" type="ordered locus">Runsl_3247</name>
</gene>
<dbReference type="EMBL" id="CP002859">
    <property type="protein sequence ID" value="AEI49623.1"/>
    <property type="molecule type" value="Genomic_DNA"/>
</dbReference>
<protein>
    <submittedName>
        <fullName evidence="4">Thiamine monophosphate synthase</fullName>
    </submittedName>
</protein>